<dbReference type="OrthoDB" id="9808140at2"/>
<keyword evidence="6" id="KW-1185">Reference proteome</keyword>
<dbReference type="InterPro" id="IPR029063">
    <property type="entry name" value="SAM-dependent_MTases_sf"/>
</dbReference>
<dbReference type="CDD" id="cd02440">
    <property type="entry name" value="AdoMet_MTases"/>
    <property type="match status" value="1"/>
</dbReference>
<keyword evidence="4" id="KW-0474">Menaquinone biosynthesis</keyword>
<comment type="caution">
    <text evidence="4">Lacks conserved residue(s) required for the propagation of feature annotation.</text>
</comment>
<dbReference type="PROSITE" id="PS01183">
    <property type="entry name" value="UBIE_1"/>
    <property type="match status" value="1"/>
</dbReference>
<dbReference type="GO" id="GO:0009234">
    <property type="term" value="P:menaquinone biosynthetic process"/>
    <property type="evidence" value="ECO:0007669"/>
    <property type="project" value="UniProtKB-UniRule"/>
</dbReference>
<dbReference type="Pfam" id="PF01209">
    <property type="entry name" value="Ubie_methyltran"/>
    <property type="match status" value="1"/>
</dbReference>
<feature type="binding site" evidence="4">
    <location>
        <begin position="115"/>
        <end position="116"/>
    </location>
    <ligand>
        <name>S-adenosyl-L-methionine</name>
        <dbReference type="ChEBI" id="CHEBI:59789"/>
    </ligand>
</feature>
<comment type="pathway">
    <text evidence="4">Quinol/quinone metabolism; menaquinone biosynthesis; menaquinol from 1,4-dihydroxy-2-naphthoate: step 2/2.</text>
</comment>
<evidence type="ECO:0000256" key="2">
    <source>
        <dbReference type="ARBA" id="ARBA00022679"/>
    </source>
</evidence>
<keyword evidence="2 4" id="KW-0808">Transferase</keyword>
<comment type="caution">
    <text evidence="5">The sequence shown here is derived from an EMBL/GenBank/DDBJ whole genome shotgun (WGS) entry which is preliminary data.</text>
</comment>
<dbReference type="RefSeq" id="WP_110888060.1">
    <property type="nucleotide sequence ID" value="NZ_QJSX01000015.1"/>
</dbReference>
<comment type="catalytic activity">
    <reaction evidence="4">
        <text>a 2-demethylmenaquinol + S-adenosyl-L-methionine = a menaquinol + S-adenosyl-L-homocysteine + H(+)</text>
        <dbReference type="Rhea" id="RHEA:42640"/>
        <dbReference type="Rhea" id="RHEA-COMP:9539"/>
        <dbReference type="Rhea" id="RHEA-COMP:9563"/>
        <dbReference type="ChEBI" id="CHEBI:15378"/>
        <dbReference type="ChEBI" id="CHEBI:18151"/>
        <dbReference type="ChEBI" id="CHEBI:55437"/>
        <dbReference type="ChEBI" id="CHEBI:57856"/>
        <dbReference type="ChEBI" id="CHEBI:59789"/>
        <dbReference type="EC" id="2.1.1.163"/>
    </reaction>
</comment>
<comment type="function">
    <text evidence="4">Methyltransferase required for the conversion of demethylmenaquinol (DMKH2) to menaquinol (MKH2).</text>
</comment>
<dbReference type="GO" id="GO:0043770">
    <property type="term" value="F:demethylmenaquinone methyltransferase activity"/>
    <property type="evidence" value="ECO:0007669"/>
    <property type="project" value="UniProtKB-UniRule"/>
</dbReference>
<dbReference type="Proteomes" id="UP000248326">
    <property type="component" value="Unassembled WGS sequence"/>
</dbReference>
<evidence type="ECO:0000313" key="6">
    <source>
        <dbReference type="Proteomes" id="UP000248326"/>
    </source>
</evidence>
<keyword evidence="3 4" id="KW-0949">S-adenosyl-L-methionine</keyword>
<reference evidence="5 6" key="1">
    <citation type="submission" date="2018-06" db="EMBL/GenBank/DDBJ databases">
        <title>Genomic Encyclopedia of Type Strains, Phase IV (KMG-IV): sequencing the most valuable type-strain genomes for metagenomic binning, comparative biology and taxonomic classification.</title>
        <authorList>
            <person name="Goeker M."/>
        </authorList>
    </citation>
    <scope>NUCLEOTIDE SEQUENCE [LARGE SCALE GENOMIC DNA]</scope>
    <source>
        <strain evidence="5 6">DSM 18048</strain>
    </source>
</reference>
<name>A0A318S5R6_9DEIO</name>
<keyword evidence="1 4" id="KW-0489">Methyltransferase</keyword>
<dbReference type="Gene3D" id="3.40.50.150">
    <property type="entry name" value="Vaccinia Virus protein VP39"/>
    <property type="match status" value="1"/>
</dbReference>
<organism evidence="5 6">
    <name type="scientific">Deinococcus yavapaiensis KR-236</name>
    <dbReference type="NCBI Taxonomy" id="694435"/>
    <lineage>
        <taxon>Bacteria</taxon>
        <taxon>Thermotogati</taxon>
        <taxon>Deinococcota</taxon>
        <taxon>Deinococci</taxon>
        <taxon>Deinococcales</taxon>
        <taxon>Deinococcaceae</taxon>
        <taxon>Deinococcus</taxon>
    </lineage>
</organism>
<dbReference type="EMBL" id="QJSX01000015">
    <property type="protein sequence ID" value="PYE51153.1"/>
    <property type="molecule type" value="Genomic_DNA"/>
</dbReference>
<dbReference type="EC" id="2.1.1.163" evidence="4"/>
<dbReference type="InterPro" id="IPR004033">
    <property type="entry name" value="UbiE/COQ5_MeTrFase"/>
</dbReference>
<accession>A0A318S5R6</accession>
<dbReference type="PANTHER" id="PTHR43591:SF24">
    <property type="entry name" value="2-METHOXY-6-POLYPRENYL-1,4-BENZOQUINOL METHYLASE, MITOCHONDRIAL"/>
    <property type="match status" value="1"/>
</dbReference>
<dbReference type="HAMAP" id="MF_01813">
    <property type="entry name" value="MenG_UbiE_methyltr"/>
    <property type="match status" value="1"/>
</dbReference>
<evidence type="ECO:0000313" key="5">
    <source>
        <dbReference type="EMBL" id="PYE51153.1"/>
    </source>
</evidence>
<feature type="binding site" evidence="4">
    <location>
        <position position="69"/>
    </location>
    <ligand>
        <name>S-adenosyl-L-methionine</name>
        <dbReference type="ChEBI" id="CHEBI:59789"/>
    </ligand>
</feature>
<dbReference type="PROSITE" id="PS51608">
    <property type="entry name" value="SAM_MT_UBIE"/>
    <property type="match status" value="1"/>
</dbReference>
<dbReference type="SUPFAM" id="SSF53335">
    <property type="entry name" value="S-adenosyl-L-methionine-dependent methyltransferases"/>
    <property type="match status" value="1"/>
</dbReference>
<gene>
    <name evidence="4" type="primary">menG</name>
    <name evidence="5" type="ORF">DES52_11585</name>
</gene>
<evidence type="ECO:0000256" key="4">
    <source>
        <dbReference type="HAMAP-Rule" id="MF_01813"/>
    </source>
</evidence>
<evidence type="ECO:0000256" key="1">
    <source>
        <dbReference type="ARBA" id="ARBA00022603"/>
    </source>
</evidence>
<evidence type="ECO:0000256" key="3">
    <source>
        <dbReference type="ARBA" id="ARBA00022691"/>
    </source>
</evidence>
<comment type="similarity">
    <text evidence="4">Belongs to the class I-like SAM-binding methyltransferase superfamily. MenG/UbiE family.</text>
</comment>
<feature type="binding site" evidence="4">
    <location>
        <position position="89"/>
    </location>
    <ligand>
        <name>S-adenosyl-L-methionine</name>
        <dbReference type="ChEBI" id="CHEBI:59789"/>
    </ligand>
</feature>
<dbReference type="NCBIfam" id="NF001244">
    <property type="entry name" value="PRK00216.1-5"/>
    <property type="match status" value="1"/>
</dbReference>
<proteinExistence type="inferred from homology"/>
<dbReference type="AlphaFoldDB" id="A0A318S5R6"/>
<dbReference type="NCBIfam" id="TIGR01934">
    <property type="entry name" value="MenG_MenH_UbiE"/>
    <property type="match status" value="1"/>
</dbReference>
<dbReference type="GO" id="GO:0032259">
    <property type="term" value="P:methylation"/>
    <property type="evidence" value="ECO:0007669"/>
    <property type="project" value="UniProtKB-KW"/>
</dbReference>
<protein>
    <recommendedName>
        <fullName evidence="4">Demethylmenaquinone methyltransferase</fullName>
        <ecNumber evidence="4">2.1.1.163</ecNumber>
    </recommendedName>
</protein>
<dbReference type="PANTHER" id="PTHR43591">
    <property type="entry name" value="METHYLTRANSFERASE"/>
    <property type="match status" value="1"/>
</dbReference>
<dbReference type="UniPathway" id="UPA00079">
    <property type="reaction ID" value="UER00169"/>
</dbReference>
<sequence>MRLRASTPPVGERLDKADPVRDMFAEIAPKYDLLNRVLSLGVDQGWRRAATREALLLHPKRVLDVATGTADFALELKRAAPDAEVIGCDFVPQMLEIGRQKAAARGLDVQLEEGDALNLPYEDASFDVVTCAFGFRNFADYKRGLAEFHRVLRPNGRLVILEFPPPPRGAFGALFRFYFRHVLPTIGRLVSGSVGAYTYLPASVMAFPEPARLADMMLASGFRARYRLLTFGVAALHVGQKV</sequence>
<dbReference type="InterPro" id="IPR023576">
    <property type="entry name" value="UbiE/COQ5_MeTrFase_CS"/>
</dbReference>